<keyword evidence="4" id="KW-0966">Cell projection</keyword>
<evidence type="ECO:0000256" key="2">
    <source>
        <dbReference type="SAM" id="SignalP"/>
    </source>
</evidence>
<keyword evidence="2" id="KW-0732">Signal</keyword>
<dbReference type="PANTHER" id="PTHR37533:SF2">
    <property type="entry name" value="FLAGELLAR HOOK-LENGTH CONTROL PROTEIN"/>
    <property type="match status" value="1"/>
</dbReference>
<dbReference type="RefSeq" id="WP_130459958.1">
    <property type="nucleotide sequence ID" value="NZ_SHKM01000003.1"/>
</dbReference>
<protein>
    <submittedName>
        <fullName evidence="4">Flagellar hook-length control protein FliK</fullName>
    </submittedName>
</protein>
<feature type="domain" description="Flagellar hook-length control protein-like C-terminal" evidence="3">
    <location>
        <begin position="243"/>
        <end position="326"/>
    </location>
</feature>
<dbReference type="CDD" id="cd17470">
    <property type="entry name" value="T3SS_Flik_C"/>
    <property type="match status" value="1"/>
</dbReference>
<dbReference type="EMBL" id="SHKM01000003">
    <property type="protein sequence ID" value="RZT75596.1"/>
    <property type="molecule type" value="Genomic_DNA"/>
</dbReference>
<evidence type="ECO:0000259" key="3">
    <source>
        <dbReference type="Pfam" id="PF02120"/>
    </source>
</evidence>
<dbReference type="InterPro" id="IPR038610">
    <property type="entry name" value="FliK-like_C_sf"/>
</dbReference>
<feature type="compositionally biased region" description="Low complexity" evidence="1">
    <location>
        <begin position="316"/>
        <end position="337"/>
    </location>
</feature>
<feature type="region of interest" description="Disordered" evidence="1">
    <location>
        <begin position="316"/>
        <end position="364"/>
    </location>
</feature>
<feature type="signal peptide" evidence="2">
    <location>
        <begin position="1"/>
        <end position="19"/>
    </location>
</feature>
<dbReference type="PANTHER" id="PTHR37533">
    <property type="entry name" value="FLAGELLAR HOOK-LENGTH CONTROL PROTEIN"/>
    <property type="match status" value="1"/>
</dbReference>
<dbReference type="Pfam" id="PF02120">
    <property type="entry name" value="Flg_hook"/>
    <property type="match status" value="1"/>
</dbReference>
<keyword evidence="4" id="KW-0969">Cilium</keyword>
<evidence type="ECO:0000313" key="4">
    <source>
        <dbReference type="EMBL" id="RZT75596.1"/>
    </source>
</evidence>
<feature type="compositionally biased region" description="Polar residues" evidence="1">
    <location>
        <begin position="355"/>
        <end position="364"/>
    </location>
</feature>
<proteinExistence type="predicted"/>
<feature type="chain" id="PRO_5046917621" evidence="2">
    <location>
        <begin position="20"/>
        <end position="373"/>
    </location>
</feature>
<dbReference type="InterPro" id="IPR021136">
    <property type="entry name" value="Flagellar_hook_control-like_C"/>
</dbReference>
<name>A0ABY0IK87_9RHOO</name>
<feature type="region of interest" description="Disordered" evidence="1">
    <location>
        <begin position="133"/>
        <end position="172"/>
    </location>
</feature>
<accession>A0ABY0IK87</accession>
<evidence type="ECO:0000256" key="1">
    <source>
        <dbReference type="SAM" id="MobiDB-lite"/>
    </source>
</evidence>
<dbReference type="Gene3D" id="3.30.750.140">
    <property type="match status" value="1"/>
</dbReference>
<sequence length="373" mass="36905">MPSPAVAAPVNMPPAMAGAANAAAAASSASTSGDASASAAINGPIGADFAALLLAQMGTAVEMVAGGDIAANTESAELTEETTDPTANASDMSALFAALAFTQTQPTTPAAPILAKEAGNGPLTAPELKIGEGTGSAKGADPLAAQAEGGVPSPVIGGSAAENSGNDFGNKPGGKAANIAAFDTTLKQIEAKTDISAPVLPDAPPAVHAAHQAHGSANTTSSVTQARVDTPVRDPAFGQEFSQKIVWLAGQDKQSAQLTLNPPQLGPVEVSLKISGDQATAVFSSPHAEVREAIEAALPRLREMMGSAGLELGQANVSSQSFQQQQQEQAAQNQAGASRGGSTGGILAEGGNEPAATTGTVIRQSNGLVDTFA</sequence>
<keyword evidence="5" id="KW-1185">Reference proteome</keyword>
<organism evidence="4 5">
    <name type="scientific">Azospira oryzae</name>
    <dbReference type="NCBI Taxonomy" id="146939"/>
    <lineage>
        <taxon>Bacteria</taxon>
        <taxon>Pseudomonadati</taxon>
        <taxon>Pseudomonadota</taxon>
        <taxon>Betaproteobacteria</taxon>
        <taxon>Rhodocyclales</taxon>
        <taxon>Rhodocyclaceae</taxon>
        <taxon>Azospira</taxon>
    </lineage>
</organism>
<gene>
    <name evidence="4" type="ORF">EV678_2780</name>
</gene>
<keyword evidence="4" id="KW-0282">Flagellum</keyword>
<comment type="caution">
    <text evidence="4">The sequence shown here is derived from an EMBL/GenBank/DDBJ whole genome shotgun (WGS) entry which is preliminary data.</text>
</comment>
<evidence type="ECO:0000313" key="5">
    <source>
        <dbReference type="Proteomes" id="UP000292136"/>
    </source>
</evidence>
<feature type="compositionally biased region" description="Gly residues" evidence="1">
    <location>
        <begin position="338"/>
        <end position="348"/>
    </location>
</feature>
<dbReference type="InterPro" id="IPR052563">
    <property type="entry name" value="FliK"/>
</dbReference>
<dbReference type="Proteomes" id="UP000292136">
    <property type="component" value="Unassembled WGS sequence"/>
</dbReference>
<reference evidence="4 5" key="1">
    <citation type="submission" date="2019-02" db="EMBL/GenBank/DDBJ databases">
        <title>Genomic Encyclopedia of Type Strains, Phase IV (KMG-IV): sequencing the most valuable type-strain genomes for metagenomic binning, comparative biology and taxonomic classification.</title>
        <authorList>
            <person name="Goeker M."/>
        </authorList>
    </citation>
    <scope>NUCLEOTIDE SEQUENCE [LARGE SCALE GENOMIC DNA]</scope>
    <source>
        <strain evidence="4 5">DSM 21223</strain>
    </source>
</reference>